<dbReference type="OrthoDB" id="556022at2759"/>
<dbReference type="AlphaFoldDB" id="A0A2K3D6D2"/>
<dbReference type="EMBL" id="CM008973">
    <property type="protein sequence ID" value="PNW76077.1"/>
    <property type="molecule type" value="Genomic_DNA"/>
</dbReference>
<keyword evidence="1" id="KW-0472">Membrane</keyword>
<organism evidence="2 3">
    <name type="scientific">Chlamydomonas reinhardtii</name>
    <name type="common">Chlamydomonas smithii</name>
    <dbReference type="NCBI Taxonomy" id="3055"/>
    <lineage>
        <taxon>Eukaryota</taxon>
        <taxon>Viridiplantae</taxon>
        <taxon>Chlorophyta</taxon>
        <taxon>core chlorophytes</taxon>
        <taxon>Chlorophyceae</taxon>
        <taxon>CS clade</taxon>
        <taxon>Chlamydomonadales</taxon>
        <taxon>Chlamydomonadaceae</taxon>
        <taxon>Chlamydomonas</taxon>
    </lineage>
</organism>
<dbReference type="InParanoid" id="A0A2K3D6D2"/>
<keyword evidence="1" id="KW-1133">Transmembrane helix</keyword>
<dbReference type="Gramene" id="PNW76077">
    <property type="protein sequence ID" value="PNW76077"/>
    <property type="gene ID" value="CHLRE_12g548750v5"/>
</dbReference>
<evidence type="ECO:0000313" key="2">
    <source>
        <dbReference type="EMBL" id="PNW76077.1"/>
    </source>
</evidence>
<protein>
    <submittedName>
        <fullName evidence="2">Uncharacterized protein</fullName>
    </submittedName>
</protein>
<reference evidence="2 3" key="1">
    <citation type="journal article" date="2007" name="Science">
        <title>The Chlamydomonas genome reveals the evolution of key animal and plant functions.</title>
        <authorList>
            <person name="Merchant S.S."/>
            <person name="Prochnik S.E."/>
            <person name="Vallon O."/>
            <person name="Harris E.H."/>
            <person name="Karpowicz S.J."/>
            <person name="Witman G.B."/>
            <person name="Terry A."/>
            <person name="Salamov A."/>
            <person name="Fritz-Laylin L.K."/>
            <person name="Marechal-Drouard L."/>
            <person name="Marshall W.F."/>
            <person name="Qu L.H."/>
            <person name="Nelson D.R."/>
            <person name="Sanderfoot A.A."/>
            <person name="Spalding M.H."/>
            <person name="Kapitonov V.V."/>
            <person name="Ren Q."/>
            <person name="Ferris P."/>
            <person name="Lindquist E."/>
            <person name="Shapiro H."/>
            <person name="Lucas S.M."/>
            <person name="Grimwood J."/>
            <person name="Schmutz J."/>
            <person name="Cardol P."/>
            <person name="Cerutti H."/>
            <person name="Chanfreau G."/>
            <person name="Chen C.L."/>
            <person name="Cognat V."/>
            <person name="Croft M.T."/>
            <person name="Dent R."/>
            <person name="Dutcher S."/>
            <person name="Fernandez E."/>
            <person name="Fukuzawa H."/>
            <person name="Gonzalez-Ballester D."/>
            <person name="Gonzalez-Halphen D."/>
            <person name="Hallmann A."/>
            <person name="Hanikenne M."/>
            <person name="Hippler M."/>
            <person name="Inwood W."/>
            <person name="Jabbari K."/>
            <person name="Kalanon M."/>
            <person name="Kuras R."/>
            <person name="Lefebvre P.A."/>
            <person name="Lemaire S.D."/>
            <person name="Lobanov A.V."/>
            <person name="Lohr M."/>
            <person name="Manuell A."/>
            <person name="Meier I."/>
            <person name="Mets L."/>
            <person name="Mittag M."/>
            <person name="Mittelmeier T."/>
            <person name="Moroney J.V."/>
            <person name="Moseley J."/>
            <person name="Napoli C."/>
            <person name="Nedelcu A.M."/>
            <person name="Niyogi K."/>
            <person name="Novoselov S.V."/>
            <person name="Paulsen I.T."/>
            <person name="Pazour G."/>
            <person name="Purton S."/>
            <person name="Ral J.P."/>
            <person name="Riano-Pachon D.M."/>
            <person name="Riekhof W."/>
            <person name="Rymarquis L."/>
            <person name="Schroda M."/>
            <person name="Stern D."/>
            <person name="Umen J."/>
            <person name="Willows R."/>
            <person name="Wilson N."/>
            <person name="Zimmer S.L."/>
            <person name="Allmer J."/>
            <person name="Balk J."/>
            <person name="Bisova K."/>
            <person name="Chen C.J."/>
            <person name="Elias M."/>
            <person name="Gendler K."/>
            <person name="Hauser C."/>
            <person name="Lamb M.R."/>
            <person name="Ledford H."/>
            <person name="Long J.C."/>
            <person name="Minagawa J."/>
            <person name="Page M.D."/>
            <person name="Pan J."/>
            <person name="Pootakham W."/>
            <person name="Roje S."/>
            <person name="Rose A."/>
            <person name="Stahlberg E."/>
            <person name="Terauchi A.M."/>
            <person name="Yang P."/>
            <person name="Ball S."/>
            <person name="Bowler C."/>
            <person name="Dieckmann C.L."/>
            <person name="Gladyshev V.N."/>
            <person name="Green P."/>
            <person name="Jorgensen R."/>
            <person name="Mayfield S."/>
            <person name="Mueller-Roeber B."/>
            <person name="Rajamani S."/>
            <person name="Sayre R.T."/>
            <person name="Brokstein P."/>
            <person name="Dubchak I."/>
            <person name="Goodstein D."/>
            <person name="Hornick L."/>
            <person name="Huang Y.W."/>
            <person name="Jhaveri J."/>
            <person name="Luo Y."/>
            <person name="Martinez D."/>
            <person name="Ngau W.C."/>
            <person name="Otillar B."/>
            <person name="Poliakov A."/>
            <person name="Porter A."/>
            <person name="Szajkowski L."/>
            <person name="Werner G."/>
            <person name="Zhou K."/>
            <person name="Grigoriev I.V."/>
            <person name="Rokhsar D.S."/>
            <person name="Grossman A.R."/>
        </authorList>
    </citation>
    <scope>NUCLEOTIDE SEQUENCE [LARGE SCALE GENOMIC DNA]</scope>
    <source>
        <strain evidence="3">CC-503</strain>
    </source>
</reference>
<gene>
    <name evidence="2" type="ORF">CHLRE_12g548750v5</name>
</gene>
<dbReference type="GeneID" id="66055782"/>
<sequence length="55" mass="6149">MERCRCCCGRSRWSWGRGARRLSSSSIATVWSCFGLALTLALMAPPVGTFIRARR</sequence>
<dbReference type="RefSeq" id="XP_042919045.1">
    <property type="nucleotide sequence ID" value="XM_043068940.1"/>
</dbReference>
<dbReference type="KEGG" id="cre:CHLRE_12g548750v5"/>
<feature type="transmembrane region" description="Helical" evidence="1">
    <location>
        <begin position="28"/>
        <end position="51"/>
    </location>
</feature>
<evidence type="ECO:0000313" key="3">
    <source>
        <dbReference type="Proteomes" id="UP000006906"/>
    </source>
</evidence>
<accession>A0A2K3D6D2</accession>
<keyword evidence="3" id="KW-1185">Reference proteome</keyword>
<evidence type="ECO:0000256" key="1">
    <source>
        <dbReference type="SAM" id="Phobius"/>
    </source>
</evidence>
<dbReference type="Proteomes" id="UP000006906">
    <property type="component" value="Chromosome 12"/>
</dbReference>
<name>A0A2K3D6D2_CHLRE</name>
<keyword evidence="1" id="KW-0812">Transmembrane</keyword>
<proteinExistence type="predicted"/>